<evidence type="ECO:0000256" key="3">
    <source>
        <dbReference type="ARBA" id="ARBA00022771"/>
    </source>
</evidence>
<keyword evidence="3" id="KW-0863">Zinc-finger</keyword>
<reference evidence="8 9" key="1">
    <citation type="submission" date="2018-09" db="EMBL/GenBank/DDBJ databases">
        <title>Genomic investigation of the strawberry pathogen Phytophthora fragariae indicates pathogenicity is determined by transcriptional variation in three key races.</title>
        <authorList>
            <person name="Adams T.M."/>
            <person name="Armitage A.D."/>
            <person name="Sobczyk M.K."/>
            <person name="Bates H.J."/>
            <person name="Dunwell J.M."/>
            <person name="Nellist C.F."/>
            <person name="Harrison R.J."/>
        </authorList>
    </citation>
    <scope>NUCLEOTIDE SEQUENCE [LARGE SCALE GENOMIC DNA]</scope>
    <source>
        <strain evidence="8 9">SCRP245</strain>
    </source>
</reference>
<keyword evidence="4" id="KW-0862">Zinc</keyword>
<evidence type="ECO:0000313" key="9">
    <source>
        <dbReference type="Proteomes" id="UP000460718"/>
    </source>
</evidence>
<protein>
    <recommendedName>
        <fullName evidence="7">Replication protein A OB domain-containing protein</fullName>
    </recommendedName>
</protein>
<comment type="caution">
    <text evidence="8">The sequence shown here is derived from an EMBL/GenBank/DDBJ whole genome shotgun (WGS) entry which is preliminary data.</text>
</comment>
<feature type="domain" description="Replication protein A OB" evidence="7">
    <location>
        <begin position="126"/>
        <end position="221"/>
    </location>
</feature>
<evidence type="ECO:0000256" key="2">
    <source>
        <dbReference type="ARBA" id="ARBA00022723"/>
    </source>
</evidence>
<sequence>MTLLPIRNLSPVLGFQWEVVARIAFLSPVRQWSNANGRGHVMNAELIDAESSRICACAFHNDAKKFATILRGDGVFLFAGGRIRKAARGFGKPNHTYEIALSSSASVTPVEDDDSIEHVDCAITTIRDLAHADAHAQVDALAMIMDVGVLDSVVDRKGGVQVKRELKLVDSSNVEIVCTLWNEFAEVDYTAALHQPYAFRQVMVNDFRGRSVSTLSSTMAILNPNLPEVIALQEWFDDTRGEFSVPISLVDCKFTSLKDVATQQNGTSVSVIGVIVRIDKPVDVTAKDGRLLRKHTVALQAMSETEVECTLWQAEVEKVTPEQLGKVLSLNNAKVVIYGDYRVATSVKTLVLVDPAIHVCFELVRWYTTSPNITADADNKENTSTTTTDEEKLPTSPQQPQHATLEHSLRDPIGNVEPAILRSHSPQATPSPIAADDPGTPSKKPKKRERGSLKEGKSKRSKVSP</sequence>
<dbReference type="PANTHER" id="PTHR47165">
    <property type="entry name" value="OS03G0429900 PROTEIN"/>
    <property type="match status" value="1"/>
</dbReference>
<comment type="similarity">
    <text evidence="1">Belongs to the replication factor A protein 1 family.</text>
</comment>
<keyword evidence="5" id="KW-0238">DNA-binding</keyword>
<evidence type="ECO:0000256" key="4">
    <source>
        <dbReference type="ARBA" id="ARBA00022833"/>
    </source>
</evidence>
<organism evidence="8 9">
    <name type="scientific">Phytophthora fragariae</name>
    <dbReference type="NCBI Taxonomy" id="53985"/>
    <lineage>
        <taxon>Eukaryota</taxon>
        <taxon>Sar</taxon>
        <taxon>Stramenopiles</taxon>
        <taxon>Oomycota</taxon>
        <taxon>Peronosporomycetes</taxon>
        <taxon>Peronosporales</taxon>
        <taxon>Peronosporaceae</taxon>
        <taxon>Phytophthora</taxon>
    </lineage>
</organism>
<dbReference type="EMBL" id="QXFW01001188">
    <property type="protein sequence ID" value="KAE8994966.1"/>
    <property type="molecule type" value="Genomic_DNA"/>
</dbReference>
<dbReference type="GO" id="GO:0008270">
    <property type="term" value="F:zinc ion binding"/>
    <property type="evidence" value="ECO:0007669"/>
    <property type="project" value="UniProtKB-KW"/>
</dbReference>
<evidence type="ECO:0000256" key="6">
    <source>
        <dbReference type="SAM" id="MobiDB-lite"/>
    </source>
</evidence>
<evidence type="ECO:0000256" key="5">
    <source>
        <dbReference type="ARBA" id="ARBA00023125"/>
    </source>
</evidence>
<dbReference type="AlphaFoldDB" id="A0A6A3JIL7"/>
<evidence type="ECO:0000259" key="7">
    <source>
        <dbReference type="Pfam" id="PF16900"/>
    </source>
</evidence>
<dbReference type="Pfam" id="PF16900">
    <property type="entry name" value="REPA_OB_2"/>
    <property type="match status" value="2"/>
</dbReference>
<evidence type="ECO:0000256" key="1">
    <source>
        <dbReference type="ARBA" id="ARBA00005690"/>
    </source>
</evidence>
<dbReference type="Proteomes" id="UP000460718">
    <property type="component" value="Unassembled WGS sequence"/>
</dbReference>
<keyword evidence="2" id="KW-0479">Metal-binding</keyword>
<dbReference type="Gene3D" id="2.40.50.140">
    <property type="entry name" value="Nucleic acid-binding proteins"/>
    <property type="match status" value="3"/>
</dbReference>
<accession>A0A6A3JIL7</accession>
<name>A0A6A3JIL7_9STRA</name>
<evidence type="ECO:0000313" key="8">
    <source>
        <dbReference type="EMBL" id="KAE8994966.1"/>
    </source>
</evidence>
<dbReference type="FunFam" id="2.40.50.140:FF:000041">
    <property type="entry name" value="Replication protein A subunit"/>
    <property type="match status" value="1"/>
</dbReference>
<feature type="domain" description="Replication protein A OB" evidence="7">
    <location>
        <begin position="257"/>
        <end position="346"/>
    </location>
</feature>
<gene>
    <name evidence="8" type="ORF">PF011_g16529</name>
</gene>
<feature type="region of interest" description="Disordered" evidence="6">
    <location>
        <begin position="373"/>
        <end position="465"/>
    </location>
</feature>
<dbReference type="CDD" id="cd04475">
    <property type="entry name" value="RPA1_DBD_B"/>
    <property type="match status" value="1"/>
</dbReference>
<dbReference type="GO" id="GO:0003677">
    <property type="term" value="F:DNA binding"/>
    <property type="evidence" value="ECO:0007669"/>
    <property type="project" value="UniProtKB-KW"/>
</dbReference>
<dbReference type="InterPro" id="IPR031657">
    <property type="entry name" value="REPA_OB_2"/>
</dbReference>
<dbReference type="InterPro" id="IPR012340">
    <property type="entry name" value="NA-bd_OB-fold"/>
</dbReference>
<dbReference type="PANTHER" id="PTHR47165:SF4">
    <property type="entry name" value="OS03G0429900 PROTEIN"/>
    <property type="match status" value="1"/>
</dbReference>
<dbReference type="SUPFAM" id="SSF50249">
    <property type="entry name" value="Nucleic acid-binding proteins"/>
    <property type="match status" value="3"/>
</dbReference>
<proteinExistence type="inferred from homology"/>